<feature type="coiled-coil region" evidence="2">
    <location>
        <begin position="61"/>
        <end position="88"/>
    </location>
</feature>
<dbReference type="GO" id="GO:0000981">
    <property type="term" value="F:DNA-binding transcription factor activity, RNA polymerase II-specific"/>
    <property type="evidence" value="ECO:0007669"/>
    <property type="project" value="InterPro"/>
</dbReference>
<accession>A0A9P6YQ25</accession>
<dbReference type="InterPro" id="IPR001138">
    <property type="entry name" value="Zn2Cys6_DnaBD"/>
</dbReference>
<dbReference type="EMBL" id="JAANIT010000002">
    <property type="protein sequence ID" value="KAG1554303.1"/>
    <property type="molecule type" value="Genomic_DNA"/>
</dbReference>
<dbReference type="CDD" id="cd12148">
    <property type="entry name" value="fungal_TF_MHR"/>
    <property type="match status" value="1"/>
</dbReference>
<dbReference type="InterPro" id="IPR050987">
    <property type="entry name" value="AtrR-like"/>
</dbReference>
<reference evidence="4" key="1">
    <citation type="journal article" date="2020" name="Microb. Genom.">
        <title>Genetic diversity of clinical and environmental Mucorales isolates obtained from an investigation of mucormycosis cases among solid organ transplant recipients.</title>
        <authorList>
            <person name="Nguyen M.H."/>
            <person name="Kaul D."/>
            <person name="Muto C."/>
            <person name="Cheng S.J."/>
            <person name="Richter R.A."/>
            <person name="Bruno V.M."/>
            <person name="Liu G."/>
            <person name="Beyhan S."/>
            <person name="Sundermann A.J."/>
            <person name="Mounaud S."/>
            <person name="Pasculle A.W."/>
            <person name="Nierman W.C."/>
            <person name="Driscoll E."/>
            <person name="Cumbie R."/>
            <person name="Clancy C.J."/>
            <person name="Dupont C.L."/>
        </authorList>
    </citation>
    <scope>NUCLEOTIDE SEQUENCE</scope>
    <source>
        <strain evidence="4">GL16</strain>
    </source>
</reference>
<keyword evidence="2" id="KW-0175">Coiled coil</keyword>
<protein>
    <recommendedName>
        <fullName evidence="3">Zn(2)-C6 fungal-type domain-containing protein</fullName>
    </recommendedName>
</protein>
<sequence>MVRKAPCQNCKYSRRKCERSNDSEFCSRCIRLKKVCKPQTTSSSSSSSSVEDDENIASEKYNDLCQQINEMQIEMQELEKSLIKQKSTAVVKQEQVWNLRLENGQIILDSEIKSFQEFQLYAHSFMRYLSPFGKTFQTTSLIFKKTNSSILQKAMLTFSTLASTKNEYVKDKYADNCITQCIQPSMFVDKLIDIYFQCFNNFVPILHQSSYRKHIQTIENKLEDPIILAICTAASVYTCPHNIFNSHEKRYFGEYFYARCMEKLIDIFDEPGKELESLIIINILQSFMFITMKFNECRKWASVGACLATTLRNIYPDCKNGRNLLDETTRAMYATIHRNCIYGFSILQLINFGANETYDCFEKIQEPLDVLPDEPELVMNIVETINHVMQLERHPLTRATNQQSRLFMRGKAMELTLEDIIQFETVVSEWWYGLPEHLKISKNRFDCTKELIESCFDPRKLLMSIYAHSLTINVQVNFFYPELGSTVHQIVKDKANYLVIHASQMVLAAVKRIQQLNAFCFSPAKLLIRIIDALVSLMHSSDTDIKLKINIEEFMKEFRKSVSPDHHSFSHSPLFSRVTSDTAEASTSLHSIYKHYPLPTEALIFDVVHSSVMDTFKS</sequence>
<dbReference type="PROSITE" id="PS00463">
    <property type="entry name" value="ZN2_CY6_FUNGAL_1"/>
    <property type="match status" value="1"/>
</dbReference>
<dbReference type="GO" id="GO:0008270">
    <property type="term" value="F:zinc ion binding"/>
    <property type="evidence" value="ECO:0007669"/>
    <property type="project" value="InterPro"/>
</dbReference>
<evidence type="ECO:0000259" key="3">
    <source>
        <dbReference type="PROSITE" id="PS00463"/>
    </source>
</evidence>
<proteinExistence type="predicted"/>
<evidence type="ECO:0000313" key="5">
    <source>
        <dbReference type="Proteomes" id="UP000717996"/>
    </source>
</evidence>
<evidence type="ECO:0000313" key="4">
    <source>
        <dbReference type="EMBL" id="KAG1554303.1"/>
    </source>
</evidence>
<organism evidence="4 5">
    <name type="scientific">Rhizopus oryzae</name>
    <name type="common">Mucormycosis agent</name>
    <name type="synonym">Rhizopus arrhizus var. delemar</name>
    <dbReference type="NCBI Taxonomy" id="64495"/>
    <lineage>
        <taxon>Eukaryota</taxon>
        <taxon>Fungi</taxon>
        <taxon>Fungi incertae sedis</taxon>
        <taxon>Mucoromycota</taxon>
        <taxon>Mucoromycotina</taxon>
        <taxon>Mucoromycetes</taxon>
        <taxon>Mucorales</taxon>
        <taxon>Mucorineae</taxon>
        <taxon>Rhizopodaceae</taxon>
        <taxon>Rhizopus</taxon>
    </lineage>
</organism>
<dbReference type="AlphaFoldDB" id="A0A9P6YQ25"/>
<keyword evidence="1" id="KW-0539">Nucleus</keyword>
<gene>
    <name evidence="4" type="ORF">G6F51_000036</name>
</gene>
<comment type="caution">
    <text evidence="4">The sequence shown here is derived from an EMBL/GenBank/DDBJ whole genome shotgun (WGS) entry which is preliminary data.</text>
</comment>
<evidence type="ECO:0000256" key="1">
    <source>
        <dbReference type="ARBA" id="ARBA00023242"/>
    </source>
</evidence>
<dbReference type="OrthoDB" id="2369992at2759"/>
<evidence type="ECO:0000256" key="2">
    <source>
        <dbReference type="SAM" id="Coils"/>
    </source>
</evidence>
<dbReference type="PANTHER" id="PTHR46910:SF1">
    <property type="entry name" value="MISCELLANEOUS ZN(II)2CYS6 TRANSCRIPTION FACTOR (EUROFUNG)-RELATED"/>
    <property type="match status" value="1"/>
</dbReference>
<dbReference type="PANTHER" id="PTHR46910">
    <property type="entry name" value="TRANSCRIPTION FACTOR PDR1"/>
    <property type="match status" value="1"/>
</dbReference>
<name>A0A9P6YQ25_RHIOR</name>
<feature type="domain" description="Zn(2)-C6 fungal-type" evidence="3">
    <location>
        <begin position="6"/>
        <end position="36"/>
    </location>
</feature>
<dbReference type="Proteomes" id="UP000717996">
    <property type="component" value="Unassembled WGS sequence"/>
</dbReference>